<dbReference type="InterPro" id="IPR048020">
    <property type="entry name" value="Transpos_IS3"/>
</dbReference>
<protein>
    <submittedName>
        <fullName evidence="5">IS3 family transposase</fullName>
    </submittedName>
</protein>
<keyword evidence="4" id="KW-1185">Reference proteome</keyword>
<organism evidence="4 5">
    <name type="scientific">Heterorhabditis bacteriophora</name>
    <name type="common">Entomopathogenic nematode worm</name>
    <dbReference type="NCBI Taxonomy" id="37862"/>
    <lineage>
        <taxon>Eukaryota</taxon>
        <taxon>Metazoa</taxon>
        <taxon>Ecdysozoa</taxon>
        <taxon>Nematoda</taxon>
        <taxon>Chromadorea</taxon>
        <taxon>Rhabditida</taxon>
        <taxon>Rhabditina</taxon>
        <taxon>Rhabditomorpha</taxon>
        <taxon>Strongyloidea</taxon>
        <taxon>Heterorhabditidae</taxon>
        <taxon>Heterorhabditis</taxon>
    </lineage>
</organism>
<evidence type="ECO:0000259" key="2">
    <source>
        <dbReference type="PROSITE" id="PS50164"/>
    </source>
</evidence>
<dbReference type="Proteomes" id="UP000095283">
    <property type="component" value="Unplaced"/>
</dbReference>
<sequence>MANAPLQARLVALAGERRRFGYRRLHILLEREGWIANHKRIYRLYRNAGLAVRKRRKRDRVAVERRPLQLPSGPNHTWSMDFVFDALANGRPIKCLTVVDDCTKEAVEIAVGRRINGQNVADILDAVCRFRGYPAAIRTDQGPEFTGRALDQWATANGVTLVLTQPGKPTQNAYVESFNGKFRDECLNENWFISLEHARAVIAIWRKDYNEVRPHSSLPKCTPAEFAAALRNEGALTGSTADRNLTHRSGIPIDGGPLNWKRNQKYLPRPRHLYGLFFDNGCCYVGQTVDLKQREQQHRSARGGWQGRRFSFVPLSSMTGTQADAEAHEYAWRYKAFQKGWRIYSKPPGILIRDPSRRTTGYMKSLAAGYAWPEAVPRRSAGAPSSLAWGFFKWLFLYPFLFGVAVMVLQAVVMAAL</sequence>
<accession>A0A1I7WD35</accession>
<dbReference type="CDD" id="cd00719">
    <property type="entry name" value="GIY-YIG_SF"/>
    <property type="match status" value="1"/>
</dbReference>
<dbReference type="PANTHER" id="PTHR47515">
    <property type="entry name" value="LOW CALCIUM RESPONSE LOCUS PROTEIN T"/>
    <property type="match status" value="1"/>
</dbReference>
<evidence type="ECO:0000313" key="5">
    <source>
        <dbReference type="WBParaSite" id="Hba_02609"/>
    </source>
</evidence>
<name>A0A1I7WD35_HETBA</name>
<dbReference type="NCBIfam" id="NF033516">
    <property type="entry name" value="transpos_IS3"/>
    <property type="match status" value="1"/>
</dbReference>
<reference evidence="5" key="1">
    <citation type="submission" date="2016-11" db="UniProtKB">
        <authorList>
            <consortium name="WormBaseParasite"/>
        </authorList>
    </citation>
    <scope>IDENTIFICATION</scope>
</reference>
<evidence type="ECO:0000313" key="4">
    <source>
        <dbReference type="Proteomes" id="UP000095283"/>
    </source>
</evidence>
<dbReference type="InterPro" id="IPR001584">
    <property type="entry name" value="Integrase_cat-core"/>
</dbReference>
<keyword evidence="1" id="KW-0812">Transmembrane</keyword>
<feature type="domain" description="GIY-YIG" evidence="2">
    <location>
        <begin position="269"/>
        <end position="343"/>
    </location>
</feature>
<dbReference type="InterPro" id="IPR035901">
    <property type="entry name" value="GIY-YIG_endonuc_sf"/>
</dbReference>
<dbReference type="InterPro" id="IPR025948">
    <property type="entry name" value="HTH-like_dom"/>
</dbReference>
<dbReference type="InterPro" id="IPR036397">
    <property type="entry name" value="RNaseH_sf"/>
</dbReference>
<dbReference type="Pfam" id="PF13683">
    <property type="entry name" value="rve_3"/>
    <property type="match status" value="1"/>
</dbReference>
<proteinExistence type="predicted"/>
<dbReference type="SUPFAM" id="SSF53098">
    <property type="entry name" value="Ribonuclease H-like"/>
    <property type="match status" value="1"/>
</dbReference>
<dbReference type="InterPro" id="IPR000305">
    <property type="entry name" value="GIY-YIG_endonuc"/>
</dbReference>
<evidence type="ECO:0000256" key="1">
    <source>
        <dbReference type="SAM" id="Phobius"/>
    </source>
</evidence>
<dbReference type="InterPro" id="IPR012337">
    <property type="entry name" value="RNaseH-like_sf"/>
</dbReference>
<keyword evidence="1" id="KW-1133">Transmembrane helix</keyword>
<dbReference type="PROSITE" id="PS50994">
    <property type="entry name" value="INTEGRASE"/>
    <property type="match status" value="1"/>
</dbReference>
<dbReference type="PANTHER" id="PTHR47515:SF1">
    <property type="entry name" value="BLR2054 PROTEIN"/>
    <property type="match status" value="1"/>
</dbReference>
<dbReference type="Pfam" id="PF13276">
    <property type="entry name" value="HTH_21"/>
    <property type="match status" value="1"/>
</dbReference>
<evidence type="ECO:0000259" key="3">
    <source>
        <dbReference type="PROSITE" id="PS50994"/>
    </source>
</evidence>
<dbReference type="PROSITE" id="PS50164">
    <property type="entry name" value="GIY_YIG"/>
    <property type="match status" value="1"/>
</dbReference>
<feature type="transmembrane region" description="Helical" evidence="1">
    <location>
        <begin position="394"/>
        <end position="416"/>
    </location>
</feature>
<dbReference type="WBParaSite" id="Hba_02609">
    <property type="protein sequence ID" value="Hba_02609"/>
    <property type="gene ID" value="Hba_02609"/>
</dbReference>
<dbReference type="AlphaFoldDB" id="A0A1I7WD35"/>
<dbReference type="GO" id="GO:0015074">
    <property type="term" value="P:DNA integration"/>
    <property type="evidence" value="ECO:0007669"/>
    <property type="project" value="InterPro"/>
</dbReference>
<dbReference type="Gene3D" id="3.30.420.10">
    <property type="entry name" value="Ribonuclease H-like superfamily/Ribonuclease H"/>
    <property type="match status" value="1"/>
</dbReference>
<feature type="domain" description="Integrase catalytic" evidence="3">
    <location>
        <begin position="70"/>
        <end position="231"/>
    </location>
</feature>
<dbReference type="Gene3D" id="3.40.1440.10">
    <property type="entry name" value="GIY-YIG endonuclease"/>
    <property type="match status" value="1"/>
</dbReference>
<keyword evidence="1" id="KW-0472">Membrane</keyword>
<dbReference type="GO" id="GO:0003676">
    <property type="term" value="F:nucleic acid binding"/>
    <property type="evidence" value="ECO:0007669"/>
    <property type="project" value="InterPro"/>
</dbReference>